<keyword evidence="3" id="KW-0804">Transcription</keyword>
<sequence>MMFEFHDSKIGSLFALTSDIKVNEKRFSNTNDNITIVWNRNEVTVVLEVDGLEVALLPGQLLTTTYLQHVSYKKAQQPLTAFLFNREFYCIVDHDSEVSCNGILFFGTQDLPIIQIPADQERKFNTLYEVFVDEFSTPRDNIQGDMLQMLLKRLIIICTRLAKQQLIVKTLDNDQIDIIRKFNVLVDTNFKSKRKVSDYADMLFKSPKTLSNLFAIYNQKSPQQIILERVALEAKRLISFSDKQNQEIAFELGFNDPAHFSRFFKKMTSYSPTEFRTIGALSV</sequence>
<dbReference type="PANTHER" id="PTHR43280:SF32">
    <property type="entry name" value="TRANSCRIPTIONAL REGULATORY PROTEIN"/>
    <property type="match status" value="1"/>
</dbReference>
<dbReference type="AlphaFoldDB" id="A0A1G9LP35"/>
<proteinExistence type="predicted"/>
<dbReference type="GO" id="GO:0043565">
    <property type="term" value="F:sequence-specific DNA binding"/>
    <property type="evidence" value="ECO:0007669"/>
    <property type="project" value="InterPro"/>
</dbReference>
<dbReference type="RefSeq" id="WP_089886550.1">
    <property type="nucleotide sequence ID" value="NZ_FNGV01000002.1"/>
</dbReference>
<organism evidence="5 6">
    <name type="scientific">Kriegella aquimaris</name>
    <dbReference type="NCBI Taxonomy" id="192904"/>
    <lineage>
        <taxon>Bacteria</taxon>
        <taxon>Pseudomonadati</taxon>
        <taxon>Bacteroidota</taxon>
        <taxon>Flavobacteriia</taxon>
        <taxon>Flavobacteriales</taxon>
        <taxon>Flavobacteriaceae</taxon>
        <taxon>Kriegella</taxon>
    </lineage>
</organism>
<dbReference type="OrthoDB" id="2666928at2"/>
<name>A0A1G9LP35_9FLAO</name>
<dbReference type="Proteomes" id="UP000199440">
    <property type="component" value="Unassembled WGS sequence"/>
</dbReference>
<dbReference type="PANTHER" id="PTHR43280">
    <property type="entry name" value="ARAC-FAMILY TRANSCRIPTIONAL REGULATOR"/>
    <property type="match status" value="1"/>
</dbReference>
<evidence type="ECO:0000256" key="1">
    <source>
        <dbReference type="ARBA" id="ARBA00023015"/>
    </source>
</evidence>
<dbReference type="InterPro" id="IPR009057">
    <property type="entry name" value="Homeodomain-like_sf"/>
</dbReference>
<dbReference type="SUPFAM" id="SSF46689">
    <property type="entry name" value="Homeodomain-like"/>
    <property type="match status" value="1"/>
</dbReference>
<dbReference type="SMART" id="SM00342">
    <property type="entry name" value="HTH_ARAC"/>
    <property type="match status" value="1"/>
</dbReference>
<protein>
    <submittedName>
        <fullName evidence="5">Transcriptional regulator, AraC family</fullName>
    </submittedName>
</protein>
<feature type="domain" description="HTH araC/xylS-type" evidence="4">
    <location>
        <begin position="180"/>
        <end position="278"/>
    </location>
</feature>
<keyword evidence="2" id="KW-0238">DNA-binding</keyword>
<evidence type="ECO:0000256" key="3">
    <source>
        <dbReference type="ARBA" id="ARBA00023163"/>
    </source>
</evidence>
<evidence type="ECO:0000256" key="2">
    <source>
        <dbReference type="ARBA" id="ARBA00023125"/>
    </source>
</evidence>
<dbReference type="Gene3D" id="1.10.10.60">
    <property type="entry name" value="Homeodomain-like"/>
    <property type="match status" value="1"/>
</dbReference>
<dbReference type="STRING" id="192904.SAMN04488514_102161"/>
<dbReference type="InterPro" id="IPR018060">
    <property type="entry name" value="HTH_AraC"/>
</dbReference>
<evidence type="ECO:0000313" key="6">
    <source>
        <dbReference type="Proteomes" id="UP000199440"/>
    </source>
</evidence>
<reference evidence="5 6" key="1">
    <citation type="submission" date="2016-10" db="EMBL/GenBank/DDBJ databases">
        <authorList>
            <person name="de Groot N.N."/>
        </authorList>
    </citation>
    <scope>NUCLEOTIDE SEQUENCE [LARGE SCALE GENOMIC DNA]</scope>
    <source>
        <strain evidence="5 6">DSM 19886</strain>
    </source>
</reference>
<keyword evidence="6" id="KW-1185">Reference proteome</keyword>
<gene>
    <name evidence="5" type="ORF">SAMN04488514_102161</name>
</gene>
<evidence type="ECO:0000313" key="5">
    <source>
        <dbReference type="EMBL" id="SDL63759.1"/>
    </source>
</evidence>
<dbReference type="Pfam" id="PF12833">
    <property type="entry name" value="HTH_18"/>
    <property type="match status" value="1"/>
</dbReference>
<dbReference type="EMBL" id="FNGV01000002">
    <property type="protein sequence ID" value="SDL63759.1"/>
    <property type="molecule type" value="Genomic_DNA"/>
</dbReference>
<accession>A0A1G9LP35</accession>
<keyword evidence="1" id="KW-0805">Transcription regulation</keyword>
<dbReference type="PROSITE" id="PS01124">
    <property type="entry name" value="HTH_ARAC_FAMILY_2"/>
    <property type="match status" value="1"/>
</dbReference>
<evidence type="ECO:0000259" key="4">
    <source>
        <dbReference type="PROSITE" id="PS01124"/>
    </source>
</evidence>
<dbReference type="GO" id="GO:0003700">
    <property type="term" value="F:DNA-binding transcription factor activity"/>
    <property type="evidence" value="ECO:0007669"/>
    <property type="project" value="InterPro"/>
</dbReference>